<organism evidence="1 2">
    <name type="scientific">Corchorus capsularis</name>
    <name type="common">Jute</name>
    <dbReference type="NCBI Taxonomy" id="210143"/>
    <lineage>
        <taxon>Eukaryota</taxon>
        <taxon>Viridiplantae</taxon>
        <taxon>Streptophyta</taxon>
        <taxon>Embryophyta</taxon>
        <taxon>Tracheophyta</taxon>
        <taxon>Spermatophyta</taxon>
        <taxon>Magnoliopsida</taxon>
        <taxon>eudicotyledons</taxon>
        <taxon>Gunneridae</taxon>
        <taxon>Pentapetalae</taxon>
        <taxon>rosids</taxon>
        <taxon>malvids</taxon>
        <taxon>Malvales</taxon>
        <taxon>Malvaceae</taxon>
        <taxon>Grewioideae</taxon>
        <taxon>Apeibeae</taxon>
        <taxon>Corchorus</taxon>
    </lineage>
</organism>
<sequence length="33" mass="3524">MAQKQAAADQRAAGEASRYTIVCVEAIDKSRGK</sequence>
<reference evidence="1 2" key="1">
    <citation type="submission" date="2013-09" db="EMBL/GenBank/DDBJ databases">
        <title>Corchorus capsularis genome sequencing.</title>
        <authorList>
            <person name="Alam M."/>
            <person name="Haque M.S."/>
            <person name="Islam M.S."/>
            <person name="Emdad E.M."/>
            <person name="Islam M.M."/>
            <person name="Ahmed B."/>
            <person name="Halim A."/>
            <person name="Hossen Q.M.M."/>
            <person name="Hossain M.Z."/>
            <person name="Ahmed R."/>
            <person name="Khan M.M."/>
            <person name="Islam R."/>
            <person name="Rashid M.M."/>
            <person name="Khan S.A."/>
            <person name="Rahman M.S."/>
            <person name="Alam M."/>
        </authorList>
    </citation>
    <scope>NUCLEOTIDE SEQUENCE [LARGE SCALE GENOMIC DNA]</scope>
    <source>
        <strain evidence="2">cv. CVL-1</strain>
        <tissue evidence="1">Whole seedling</tissue>
    </source>
</reference>
<dbReference type="Proteomes" id="UP000188268">
    <property type="component" value="Unassembled WGS sequence"/>
</dbReference>
<dbReference type="Gramene" id="OMO55830">
    <property type="protein sequence ID" value="OMO55830"/>
    <property type="gene ID" value="CCACVL1_26984"/>
</dbReference>
<comment type="caution">
    <text evidence="1">The sequence shown here is derived from an EMBL/GenBank/DDBJ whole genome shotgun (WGS) entry which is preliminary data.</text>
</comment>
<dbReference type="AlphaFoldDB" id="A0A1R3GCT9"/>
<feature type="non-terminal residue" evidence="1">
    <location>
        <position position="33"/>
    </location>
</feature>
<evidence type="ECO:0000313" key="2">
    <source>
        <dbReference type="Proteomes" id="UP000188268"/>
    </source>
</evidence>
<protein>
    <submittedName>
        <fullName evidence="1">Uncharacterized protein</fullName>
    </submittedName>
</protein>
<gene>
    <name evidence="1" type="ORF">CCACVL1_26984</name>
</gene>
<keyword evidence="2" id="KW-1185">Reference proteome</keyword>
<name>A0A1R3GCT9_COCAP</name>
<accession>A0A1R3GCT9</accession>
<proteinExistence type="predicted"/>
<dbReference type="EMBL" id="AWWV01014564">
    <property type="protein sequence ID" value="OMO55830.1"/>
    <property type="molecule type" value="Genomic_DNA"/>
</dbReference>
<evidence type="ECO:0000313" key="1">
    <source>
        <dbReference type="EMBL" id="OMO55830.1"/>
    </source>
</evidence>